<feature type="transmembrane region" description="Helical" evidence="2">
    <location>
        <begin position="115"/>
        <end position="138"/>
    </location>
</feature>
<organism evidence="4">
    <name type="scientific">Drosophila persimilis</name>
    <name type="common">Fruit fly</name>
    <dbReference type="NCBI Taxonomy" id="7234"/>
    <lineage>
        <taxon>Eukaryota</taxon>
        <taxon>Metazoa</taxon>
        <taxon>Ecdysozoa</taxon>
        <taxon>Arthropoda</taxon>
        <taxon>Hexapoda</taxon>
        <taxon>Insecta</taxon>
        <taxon>Pterygota</taxon>
        <taxon>Neoptera</taxon>
        <taxon>Endopterygota</taxon>
        <taxon>Diptera</taxon>
        <taxon>Brachycera</taxon>
        <taxon>Muscomorpha</taxon>
        <taxon>Ephydroidea</taxon>
        <taxon>Drosophilidae</taxon>
        <taxon>Drosophila</taxon>
        <taxon>Sophophora</taxon>
    </lineage>
</organism>
<dbReference type="EMBL" id="CH479179">
    <property type="protein sequence ID" value="EDW24432.1"/>
    <property type="molecule type" value="Genomic_DNA"/>
</dbReference>
<keyword evidence="2" id="KW-0472">Membrane</keyword>
<name>B4G421_DROPE</name>
<evidence type="ECO:0000256" key="1">
    <source>
        <dbReference type="SAM" id="MobiDB-lite"/>
    </source>
</evidence>
<dbReference type="eggNOG" id="ENOG502RZZG">
    <property type="taxonomic scope" value="Eukaryota"/>
</dbReference>
<dbReference type="HOGENOM" id="CLU_1706089_0_0_1"/>
<dbReference type="AlphaFoldDB" id="B4G421"/>
<evidence type="ECO:0000313" key="3">
    <source>
        <dbReference type="EMBL" id="EDW24432.1"/>
    </source>
</evidence>
<dbReference type="OrthoDB" id="186626at2759"/>
<proteinExistence type="predicted"/>
<evidence type="ECO:0000313" key="4">
    <source>
        <dbReference type="Proteomes" id="UP000008744"/>
    </source>
</evidence>
<protein>
    <submittedName>
        <fullName evidence="3">GL20609</fullName>
    </submittedName>
</protein>
<feature type="region of interest" description="Disordered" evidence="1">
    <location>
        <begin position="35"/>
        <end position="56"/>
    </location>
</feature>
<accession>B4G421</accession>
<reference evidence="3 4" key="1">
    <citation type="journal article" date="2007" name="Nature">
        <title>Evolution of genes and genomes on the Drosophila phylogeny.</title>
        <authorList>
            <consortium name="Drosophila 12 Genomes Consortium"/>
            <person name="Clark A.G."/>
            <person name="Eisen M.B."/>
            <person name="Smith D.R."/>
            <person name="Bergman C.M."/>
            <person name="Oliver B."/>
            <person name="Markow T.A."/>
            <person name="Kaufman T.C."/>
            <person name="Kellis M."/>
            <person name="Gelbart W."/>
            <person name="Iyer V.N."/>
            <person name="Pollard D.A."/>
            <person name="Sackton T.B."/>
            <person name="Larracuente A.M."/>
            <person name="Singh N.D."/>
            <person name="Abad J.P."/>
            <person name="Abt D.N."/>
            <person name="Adryan B."/>
            <person name="Aguade M."/>
            <person name="Akashi H."/>
            <person name="Anderson W.W."/>
            <person name="Aquadro C.F."/>
            <person name="Ardell D.H."/>
            <person name="Arguello R."/>
            <person name="Artieri C.G."/>
            <person name="Barbash D.A."/>
            <person name="Barker D."/>
            <person name="Barsanti P."/>
            <person name="Batterham P."/>
            <person name="Batzoglou S."/>
            <person name="Begun D."/>
            <person name="Bhutkar A."/>
            <person name="Blanco E."/>
            <person name="Bosak S.A."/>
            <person name="Bradley R.K."/>
            <person name="Brand A.D."/>
            <person name="Brent M.R."/>
            <person name="Brooks A.N."/>
            <person name="Brown R.H."/>
            <person name="Butlin R.K."/>
            <person name="Caggese C."/>
            <person name="Calvi B.R."/>
            <person name="Bernardo de Carvalho A."/>
            <person name="Caspi A."/>
            <person name="Castrezana S."/>
            <person name="Celniker S.E."/>
            <person name="Chang J.L."/>
            <person name="Chapple C."/>
            <person name="Chatterji S."/>
            <person name="Chinwalla A."/>
            <person name="Civetta A."/>
            <person name="Clifton S.W."/>
            <person name="Comeron J.M."/>
            <person name="Costello J.C."/>
            <person name="Coyne J.A."/>
            <person name="Daub J."/>
            <person name="David R.G."/>
            <person name="Delcher A.L."/>
            <person name="Delehaunty K."/>
            <person name="Do C.B."/>
            <person name="Ebling H."/>
            <person name="Edwards K."/>
            <person name="Eickbush T."/>
            <person name="Evans J.D."/>
            <person name="Filipski A."/>
            <person name="Findeiss S."/>
            <person name="Freyhult E."/>
            <person name="Fulton L."/>
            <person name="Fulton R."/>
            <person name="Garcia A.C."/>
            <person name="Gardiner A."/>
            <person name="Garfield D.A."/>
            <person name="Garvin B.E."/>
            <person name="Gibson G."/>
            <person name="Gilbert D."/>
            <person name="Gnerre S."/>
            <person name="Godfrey J."/>
            <person name="Good R."/>
            <person name="Gotea V."/>
            <person name="Gravely B."/>
            <person name="Greenberg A.J."/>
            <person name="Griffiths-Jones S."/>
            <person name="Gross S."/>
            <person name="Guigo R."/>
            <person name="Gustafson E.A."/>
            <person name="Haerty W."/>
            <person name="Hahn M.W."/>
            <person name="Halligan D.L."/>
            <person name="Halpern A.L."/>
            <person name="Halter G.M."/>
            <person name="Han M.V."/>
            <person name="Heger A."/>
            <person name="Hillier L."/>
            <person name="Hinrichs A.S."/>
            <person name="Holmes I."/>
            <person name="Hoskins R.A."/>
            <person name="Hubisz M.J."/>
            <person name="Hultmark D."/>
            <person name="Huntley M.A."/>
            <person name="Jaffe D.B."/>
            <person name="Jagadeeshan S."/>
            <person name="Jeck W.R."/>
            <person name="Johnson J."/>
            <person name="Jones C.D."/>
            <person name="Jordan W.C."/>
            <person name="Karpen G.H."/>
            <person name="Kataoka E."/>
            <person name="Keightley P.D."/>
            <person name="Kheradpour P."/>
            <person name="Kirkness E.F."/>
            <person name="Koerich L.B."/>
            <person name="Kristiansen K."/>
            <person name="Kudrna D."/>
            <person name="Kulathinal R.J."/>
            <person name="Kumar S."/>
            <person name="Kwok R."/>
            <person name="Lander E."/>
            <person name="Langley C.H."/>
            <person name="Lapoint R."/>
            <person name="Lazzaro B.P."/>
            <person name="Lee S.J."/>
            <person name="Levesque L."/>
            <person name="Li R."/>
            <person name="Lin C.F."/>
            <person name="Lin M.F."/>
            <person name="Lindblad-Toh K."/>
            <person name="Llopart A."/>
            <person name="Long M."/>
            <person name="Low L."/>
            <person name="Lozovsky E."/>
            <person name="Lu J."/>
            <person name="Luo M."/>
            <person name="Machado C.A."/>
            <person name="Makalowski W."/>
            <person name="Marzo M."/>
            <person name="Matsuda M."/>
            <person name="Matzkin L."/>
            <person name="McAllister B."/>
            <person name="McBride C.S."/>
            <person name="McKernan B."/>
            <person name="McKernan K."/>
            <person name="Mendez-Lago M."/>
            <person name="Minx P."/>
            <person name="Mollenhauer M.U."/>
            <person name="Montooth K."/>
            <person name="Mount S.M."/>
            <person name="Mu X."/>
            <person name="Myers E."/>
            <person name="Negre B."/>
            <person name="Newfeld S."/>
            <person name="Nielsen R."/>
            <person name="Noor M.A."/>
            <person name="O'Grady P."/>
            <person name="Pachter L."/>
            <person name="Papaceit M."/>
            <person name="Parisi M.J."/>
            <person name="Parisi M."/>
            <person name="Parts L."/>
            <person name="Pedersen J.S."/>
            <person name="Pesole G."/>
            <person name="Phillippy A.M."/>
            <person name="Ponting C.P."/>
            <person name="Pop M."/>
            <person name="Porcelli D."/>
            <person name="Powell J.R."/>
            <person name="Prohaska S."/>
            <person name="Pruitt K."/>
            <person name="Puig M."/>
            <person name="Quesneville H."/>
            <person name="Ram K.R."/>
            <person name="Rand D."/>
            <person name="Rasmussen M.D."/>
            <person name="Reed L.K."/>
            <person name="Reenan R."/>
            <person name="Reily A."/>
            <person name="Remington K.A."/>
            <person name="Rieger T.T."/>
            <person name="Ritchie M.G."/>
            <person name="Robin C."/>
            <person name="Rogers Y.H."/>
            <person name="Rohde C."/>
            <person name="Rozas J."/>
            <person name="Rubenfield M.J."/>
            <person name="Ruiz A."/>
            <person name="Russo S."/>
            <person name="Salzberg S.L."/>
            <person name="Sanchez-Gracia A."/>
            <person name="Saranga D.J."/>
            <person name="Sato H."/>
            <person name="Schaeffer S.W."/>
            <person name="Schatz M.C."/>
            <person name="Schlenke T."/>
            <person name="Schwartz R."/>
            <person name="Segarra C."/>
            <person name="Singh R.S."/>
            <person name="Sirot L."/>
            <person name="Sirota M."/>
            <person name="Sisneros N.B."/>
            <person name="Smith C.D."/>
            <person name="Smith T.F."/>
            <person name="Spieth J."/>
            <person name="Stage D.E."/>
            <person name="Stark A."/>
            <person name="Stephan W."/>
            <person name="Strausberg R.L."/>
            <person name="Strempel S."/>
            <person name="Sturgill D."/>
            <person name="Sutton G."/>
            <person name="Sutton G.G."/>
            <person name="Tao W."/>
            <person name="Teichmann S."/>
            <person name="Tobari Y.N."/>
            <person name="Tomimura Y."/>
            <person name="Tsolas J.M."/>
            <person name="Valente V.L."/>
            <person name="Venter E."/>
            <person name="Venter J.C."/>
            <person name="Vicario S."/>
            <person name="Vieira F.G."/>
            <person name="Vilella A.J."/>
            <person name="Villasante A."/>
            <person name="Walenz B."/>
            <person name="Wang J."/>
            <person name="Wasserman M."/>
            <person name="Watts T."/>
            <person name="Wilson D."/>
            <person name="Wilson R.K."/>
            <person name="Wing R.A."/>
            <person name="Wolfner M.F."/>
            <person name="Wong A."/>
            <person name="Wong G.K."/>
            <person name="Wu C.I."/>
            <person name="Wu G."/>
            <person name="Yamamoto D."/>
            <person name="Yang H.P."/>
            <person name="Yang S.P."/>
            <person name="Yorke J.A."/>
            <person name="Yoshida K."/>
            <person name="Zdobnov E."/>
            <person name="Zhang P."/>
            <person name="Zhang Y."/>
            <person name="Zimin A.V."/>
            <person name="Baldwin J."/>
            <person name="Abdouelleil A."/>
            <person name="Abdulkadir J."/>
            <person name="Abebe A."/>
            <person name="Abera B."/>
            <person name="Abreu J."/>
            <person name="Acer S.C."/>
            <person name="Aftuck L."/>
            <person name="Alexander A."/>
            <person name="An P."/>
            <person name="Anderson E."/>
            <person name="Anderson S."/>
            <person name="Arachi H."/>
            <person name="Azer M."/>
            <person name="Bachantsang P."/>
            <person name="Barry A."/>
            <person name="Bayul T."/>
            <person name="Berlin A."/>
            <person name="Bessette D."/>
            <person name="Bloom T."/>
            <person name="Blye J."/>
            <person name="Boguslavskiy L."/>
            <person name="Bonnet C."/>
            <person name="Boukhgalter B."/>
            <person name="Bourzgui I."/>
            <person name="Brown A."/>
            <person name="Cahill P."/>
            <person name="Channer S."/>
            <person name="Cheshatsang Y."/>
            <person name="Chuda L."/>
            <person name="Citroen M."/>
            <person name="Collymore A."/>
            <person name="Cooke P."/>
            <person name="Costello M."/>
            <person name="D'Aco K."/>
            <person name="Daza R."/>
            <person name="De Haan G."/>
            <person name="DeGray S."/>
            <person name="DeMaso C."/>
            <person name="Dhargay N."/>
            <person name="Dooley K."/>
            <person name="Dooley E."/>
            <person name="Doricent M."/>
            <person name="Dorje P."/>
            <person name="Dorjee K."/>
            <person name="Dupes A."/>
            <person name="Elong R."/>
            <person name="Falk J."/>
            <person name="Farina A."/>
            <person name="Faro S."/>
            <person name="Ferguson D."/>
            <person name="Fisher S."/>
            <person name="Foley C.D."/>
            <person name="Franke A."/>
            <person name="Friedrich D."/>
            <person name="Gadbois L."/>
            <person name="Gearin G."/>
            <person name="Gearin C.R."/>
            <person name="Giannoukos G."/>
            <person name="Goode T."/>
            <person name="Graham J."/>
            <person name="Grandbois E."/>
            <person name="Grewal S."/>
            <person name="Gyaltsen K."/>
            <person name="Hafez N."/>
            <person name="Hagos B."/>
            <person name="Hall J."/>
            <person name="Henson C."/>
            <person name="Hollinger A."/>
            <person name="Honan T."/>
            <person name="Huard M.D."/>
            <person name="Hughes L."/>
            <person name="Hurhula B."/>
            <person name="Husby M.E."/>
            <person name="Kamat A."/>
            <person name="Kanga B."/>
            <person name="Kashin S."/>
            <person name="Khazanovich D."/>
            <person name="Kisner P."/>
            <person name="Lance K."/>
            <person name="Lara M."/>
            <person name="Lee W."/>
            <person name="Lennon N."/>
            <person name="Letendre F."/>
            <person name="LeVine R."/>
            <person name="Lipovsky A."/>
            <person name="Liu X."/>
            <person name="Liu J."/>
            <person name="Liu S."/>
            <person name="Lokyitsang T."/>
            <person name="Lokyitsang Y."/>
            <person name="Lubonja R."/>
            <person name="Lui A."/>
            <person name="MacDonald P."/>
            <person name="Magnisalis V."/>
            <person name="Maru K."/>
            <person name="Matthews C."/>
            <person name="McCusker W."/>
            <person name="McDonough S."/>
            <person name="Mehta T."/>
            <person name="Meldrim J."/>
            <person name="Meneus L."/>
            <person name="Mihai O."/>
            <person name="Mihalev A."/>
            <person name="Mihova T."/>
            <person name="Mittelman R."/>
            <person name="Mlenga V."/>
            <person name="Montmayeur A."/>
            <person name="Mulrain L."/>
            <person name="Navidi A."/>
            <person name="Naylor J."/>
            <person name="Negash T."/>
            <person name="Nguyen T."/>
            <person name="Nguyen N."/>
            <person name="Nicol R."/>
            <person name="Norbu C."/>
            <person name="Norbu N."/>
            <person name="Novod N."/>
            <person name="O'Neill B."/>
            <person name="Osman S."/>
            <person name="Markiewicz E."/>
            <person name="Oyono O.L."/>
            <person name="Patti C."/>
            <person name="Phunkhang P."/>
            <person name="Pierre F."/>
            <person name="Priest M."/>
            <person name="Raghuraman S."/>
            <person name="Rege F."/>
            <person name="Reyes R."/>
            <person name="Rise C."/>
            <person name="Rogov P."/>
            <person name="Ross K."/>
            <person name="Ryan E."/>
            <person name="Settipalli S."/>
            <person name="Shea T."/>
            <person name="Sherpa N."/>
            <person name="Shi L."/>
            <person name="Shih D."/>
            <person name="Sparrow T."/>
            <person name="Spaulding J."/>
            <person name="Stalker J."/>
            <person name="Stange-Thomann N."/>
            <person name="Stavropoulos S."/>
            <person name="Stone C."/>
            <person name="Strader C."/>
            <person name="Tesfaye S."/>
            <person name="Thomson T."/>
            <person name="Thoulutsang Y."/>
            <person name="Thoulutsang D."/>
            <person name="Topham K."/>
            <person name="Topping I."/>
            <person name="Tsamla T."/>
            <person name="Vassiliev H."/>
            <person name="Vo A."/>
            <person name="Wangchuk T."/>
            <person name="Wangdi T."/>
            <person name="Weiand M."/>
            <person name="Wilkinson J."/>
            <person name="Wilson A."/>
            <person name="Yadav S."/>
            <person name="Young G."/>
            <person name="Yu Q."/>
            <person name="Zembek L."/>
            <person name="Zhong D."/>
            <person name="Zimmer A."/>
            <person name="Zwirko Z."/>
            <person name="Jaffe D.B."/>
            <person name="Alvarez P."/>
            <person name="Brockman W."/>
            <person name="Butler J."/>
            <person name="Chin C."/>
            <person name="Gnerre S."/>
            <person name="Grabherr M."/>
            <person name="Kleber M."/>
            <person name="Mauceli E."/>
            <person name="MacCallum I."/>
        </authorList>
    </citation>
    <scope>NUCLEOTIDE SEQUENCE [LARGE SCALE GENOMIC DNA]</scope>
    <source>
        <strain evidence="4">MSH-3 / Tucson 14011-0111.49</strain>
    </source>
</reference>
<evidence type="ECO:0000256" key="2">
    <source>
        <dbReference type="SAM" id="Phobius"/>
    </source>
</evidence>
<keyword evidence="2" id="KW-1133">Transmembrane helix</keyword>
<gene>
    <name evidence="3" type="primary">Dper\GL20609</name>
    <name evidence="3" type="ORF">Dper_GL20609</name>
</gene>
<sequence length="154" mass="17636">MSQTLDDLLLRQEHARQLRQVNRSKFRRINSLDLIPEHPSQDESEDEDGAAAAAAAAAPHKHFVALRRQRTADGSLLRSHSQSQFQQSQERPLGTRMLLFGPQLLMRVLLTLLRYILYIPLSIAAPSFWLSALLWIFWKLLRVPIAMCQVAAQR</sequence>
<keyword evidence="2" id="KW-0812">Transmembrane</keyword>
<keyword evidence="4" id="KW-1185">Reference proteome</keyword>
<dbReference type="Proteomes" id="UP000008744">
    <property type="component" value="Unassembled WGS sequence"/>
</dbReference>